<dbReference type="FunFam" id="3.30.200.20:FF:000060">
    <property type="entry name" value="Serine/threonine-protein kinase isoform 1"/>
    <property type="match status" value="1"/>
</dbReference>
<evidence type="ECO:0000256" key="2">
    <source>
        <dbReference type="ARBA" id="ARBA00012513"/>
    </source>
</evidence>
<organism evidence="13 14">
    <name type="scientific">Pycnococcus provasolii</name>
    <dbReference type="NCBI Taxonomy" id="41880"/>
    <lineage>
        <taxon>Eukaryota</taxon>
        <taxon>Viridiplantae</taxon>
        <taxon>Chlorophyta</taxon>
        <taxon>Pseudoscourfieldiophyceae</taxon>
        <taxon>Pseudoscourfieldiales</taxon>
        <taxon>Pycnococcaceae</taxon>
        <taxon>Pycnococcus</taxon>
    </lineage>
</organism>
<dbReference type="GO" id="GO:0004674">
    <property type="term" value="F:protein serine/threonine kinase activity"/>
    <property type="evidence" value="ECO:0007669"/>
    <property type="project" value="UniProtKB-KW"/>
</dbReference>
<dbReference type="InterPro" id="IPR008271">
    <property type="entry name" value="Ser/Thr_kinase_AS"/>
</dbReference>
<evidence type="ECO:0000256" key="1">
    <source>
        <dbReference type="ARBA" id="ARBA00010507"/>
    </source>
</evidence>
<evidence type="ECO:0000259" key="12">
    <source>
        <dbReference type="PROSITE" id="PS51671"/>
    </source>
</evidence>
<dbReference type="InterPro" id="IPR001245">
    <property type="entry name" value="Ser-Thr/Tyr_kinase_cat_dom"/>
</dbReference>
<evidence type="ECO:0000256" key="7">
    <source>
        <dbReference type="ARBA" id="ARBA00022840"/>
    </source>
</evidence>
<protein>
    <recommendedName>
        <fullName evidence="2">non-specific serine/threonine protein kinase</fullName>
        <ecNumber evidence="2">2.7.11.1</ecNumber>
    </recommendedName>
</protein>
<sequence length="634" mass="69540">MVESSATQVAGRPVVLTRATTQGIAASSFRSNTAKQQAYESVCNHLREAGKLTDELEEAIKVHIRTLPTRYSQDINTDSEDILQHYKLLQDARVEPGSLKVAARAVQIVARQLDGGVSGSPNSESPSCDILNQSFGKSIERGGLVGTGPDSVAGSLGTRPAFGSSPSLERLARESAGKQDSYGSFRRLSDAQQHVQDRSEHMTDASQNAVIELFEVTVASTDQPKLLSRITTVMGNLGLNIREAHVFSAKDGYTLDVFVIDSWAGGPPESLAETLRNLFVDELMVTDNIDENMANTAAAAAARKQDGRKKEASFQLPRESFDGVPVDNDWELDPSKLTFESKVASGSFGDMYRGHYNSQEVAIKILRNATDDPKRLREFMQEVAIMRKVRHKSVVQFIGACTKPPNLCIVFVYMHGGSVYDFMHRQNGSFSVQRLLRVAMDIASGMDYLHRCSIIHRDMKSANLLMDEHGDVKIADFGVARVIDPHGVMTAETGTYRWMAPEVIEHSPYTPKCDVYSYGITIWELLTRSIPYADQTPLQAAVGVVQKGLRPPIPPHTPQSLRQIMELTWRRNPDERPTFSELREMLQRAVFEEDAREQMRASSSMAGGAAAGGAGGGAAPSNTGGFFARLRGGK</sequence>
<dbReference type="OrthoDB" id="4062651at2759"/>
<feature type="domain" description="ACT" evidence="12">
    <location>
        <begin position="215"/>
        <end position="292"/>
    </location>
</feature>
<dbReference type="PROSITE" id="PS51671">
    <property type="entry name" value="ACT"/>
    <property type="match status" value="1"/>
</dbReference>
<dbReference type="Pfam" id="PF07714">
    <property type="entry name" value="PK_Tyr_Ser-Thr"/>
    <property type="match status" value="1"/>
</dbReference>
<comment type="catalytic activity">
    <reaction evidence="9">
        <text>L-seryl-[protein] + ATP = O-phospho-L-seryl-[protein] + ADP + H(+)</text>
        <dbReference type="Rhea" id="RHEA:17989"/>
        <dbReference type="Rhea" id="RHEA-COMP:9863"/>
        <dbReference type="Rhea" id="RHEA-COMP:11604"/>
        <dbReference type="ChEBI" id="CHEBI:15378"/>
        <dbReference type="ChEBI" id="CHEBI:29999"/>
        <dbReference type="ChEBI" id="CHEBI:30616"/>
        <dbReference type="ChEBI" id="CHEBI:83421"/>
        <dbReference type="ChEBI" id="CHEBI:456216"/>
        <dbReference type="EC" id="2.7.11.1"/>
    </reaction>
</comment>
<keyword evidence="14" id="KW-1185">Reference proteome</keyword>
<keyword evidence="7" id="KW-0067">ATP-binding</keyword>
<dbReference type="SMART" id="SM00220">
    <property type="entry name" value="S_TKc"/>
    <property type="match status" value="1"/>
</dbReference>
<dbReference type="InterPro" id="IPR000719">
    <property type="entry name" value="Prot_kinase_dom"/>
</dbReference>
<keyword evidence="6" id="KW-0418">Kinase</keyword>
<dbReference type="PANTHER" id="PTHR44329">
    <property type="entry name" value="SERINE/THREONINE-PROTEIN KINASE TNNI3K-RELATED"/>
    <property type="match status" value="1"/>
</dbReference>
<feature type="domain" description="Protein kinase" evidence="11">
    <location>
        <begin position="337"/>
        <end position="591"/>
    </location>
</feature>
<dbReference type="PROSITE" id="PS50011">
    <property type="entry name" value="PROTEIN_KINASE_DOM"/>
    <property type="match status" value="1"/>
</dbReference>
<evidence type="ECO:0000256" key="3">
    <source>
        <dbReference type="ARBA" id="ARBA00022527"/>
    </source>
</evidence>
<reference evidence="13" key="1">
    <citation type="submission" date="2020-10" db="EMBL/GenBank/DDBJ databases">
        <title>Unveiling of a novel bifunctional photoreceptor, Dualchrome1, isolated from a cosmopolitan green alga.</title>
        <authorList>
            <person name="Suzuki S."/>
            <person name="Kawachi M."/>
        </authorList>
    </citation>
    <scope>NUCLEOTIDE SEQUENCE</scope>
    <source>
        <strain evidence="13">NIES 2893</strain>
    </source>
</reference>
<keyword evidence="3" id="KW-0723">Serine/threonine-protein kinase</keyword>
<feature type="region of interest" description="Disordered" evidence="10">
    <location>
        <begin position="593"/>
        <end position="634"/>
    </location>
</feature>
<dbReference type="InterPro" id="IPR045865">
    <property type="entry name" value="ACT-like_dom_sf"/>
</dbReference>
<feature type="compositionally biased region" description="Gly residues" evidence="10">
    <location>
        <begin position="609"/>
        <end position="618"/>
    </location>
</feature>
<dbReference type="SUPFAM" id="SSF55021">
    <property type="entry name" value="ACT-like"/>
    <property type="match status" value="1"/>
</dbReference>
<evidence type="ECO:0000256" key="10">
    <source>
        <dbReference type="SAM" id="MobiDB-lite"/>
    </source>
</evidence>
<dbReference type="Gene3D" id="3.30.200.20">
    <property type="entry name" value="Phosphorylase Kinase, domain 1"/>
    <property type="match status" value="1"/>
</dbReference>
<dbReference type="Proteomes" id="UP000660262">
    <property type="component" value="Unassembled WGS sequence"/>
</dbReference>
<gene>
    <name evidence="13" type="ORF">PPROV_000418600</name>
</gene>
<feature type="region of interest" description="Disordered" evidence="10">
    <location>
        <begin position="146"/>
        <end position="202"/>
    </location>
</feature>
<evidence type="ECO:0000259" key="11">
    <source>
        <dbReference type="PROSITE" id="PS50011"/>
    </source>
</evidence>
<dbReference type="InterPro" id="IPR002912">
    <property type="entry name" value="ACT_dom"/>
</dbReference>
<comment type="similarity">
    <text evidence="1">Belongs to the protein kinase superfamily. TKL Ser/Thr protein kinase family. RAF subfamily.</text>
</comment>
<evidence type="ECO:0000256" key="9">
    <source>
        <dbReference type="ARBA" id="ARBA00048679"/>
    </source>
</evidence>
<evidence type="ECO:0000256" key="4">
    <source>
        <dbReference type="ARBA" id="ARBA00022679"/>
    </source>
</evidence>
<comment type="catalytic activity">
    <reaction evidence="8">
        <text>L-threonyl-[protein] + ATP = O-phospho-L-threonyl-[protein] + ADP + H(+)</text>
        <dbReference type="Rhea" id="RHEA:46608"/>
        <dbReference type="Rhea" id="RHEA-COMP:11060"/>
        <dbReference type="Rhea" id="RHEA-COMP:11605"/>
        <dbReference type="ChEBI" id="CHEBI:15378"/>
        <dbReference type="ChEBI" id="CHEBI:30013"/>
        <dbReference type="ChEBI" id="CHEBI:30616"/>
        <dbReference type="ChEBI" id="CHEBI:61977"/>
        <dbReference type="ChEBI" id="CHEBI:456216"/>
        <dbReference type="EC" id="2.7.11.1"/>
    </reaction>
</comment>
<evidence type="ECO:0000313" key="14">
    <source>
        <dbReference type="Proteomes" id="UP000660262"/>
    </source>
</evidence>
<dbReference type="EMBL" id="BNJQ01000010">
    <property type="protein sequence ID" value="GHP05435.1"/>
    <property type="molecule type" value="Genomic_DNA"/>
</dbReference>
<dbReference type="Pfam" id="PF01842">
    <property type="entry name" value="ACT"/>
    <property type="match status" value="1"/>
</dbReference>
<dbReference type="InterPro" id="IPR051681">
    <property type="entry name" value="Ser/Thr_Kinases-Pseudokinases"/>
</dbReference>
<dbReference type="SUPFAM" id="SSF56112">
    <property type="entry name" value="Protein kinase-like (PK-like)"/>
    <property type="match status" value="1"/>
</dbReference>
<evidence type="ECO:0000256" key="5">
    <source>
        <dbReference type="ARBA" id="ARBA00022741"/>
    </source>
</evidence>
<dbReference type="CDD" id="cd13999">
    <property type="entry name" value="STKc_MAP3K-like"/>
    <property type="match status" value="1"/>
</dbReference>
<dbReference type="PANTHER" id="PTHR44329:SF261">
    <property type="entry name" value="ZINC FINGER CONTAINING PROTEIN KINASE-RELATED"/>
    <property type="match status" value="1"/>
</dbReference>
<accession>A0A830HEJ1</accession>
<dbReference type="EC" id="2.7.11.1" evidence="2"/>
<evidence type="ECO:0000256" key="6">
    <source>
        <dbReference type="ARBA" id="ARBA00022777"/>
    </source>
</evidence>
<dbReference type="InterPro" id="IPR011009">
    <property type="entry name" value="Kinase-like_dom_sf"/>
</dbReference>
<keyword evidence="4" id="KW-0808">Transferase</keyword>
<comment type="caution">
    <text evidence="13">The sequence shown here is derived from an EMBL/GenBank/DDBJ whole genome shotgun (WGS) entry which is preliminary data.</text>
</comment>
<dbReference type="PRINTS" id="PR00109">
    <property type="entry name" value="TYRKINASE"/>
</dbReference>
<dbReference type="PROSITE" id="PS00108">
    <property type="entry name" value="PROTEIN_KINASE_ST"/>
    <property type="match status" value="1"/>
</dbReference>
<keyword evidence="5" id="KW-0547">Nucleotide-binding</keyword>
<dbReference type="AlphaFoldDB" id="A0A830HEJ1"/>
<evidence type="ECO:0000256" key="8">
    <source>
        <dbReference type="ARBA" id="ARBA00047899"/>
    </source>
</evidence>
<dbReference type="Gene3D" id="1.10.510.10">
    <property type="entry name" value="Transferase(Phosphotransferase) domain 1"/>
    <property type="match status" value="1"/>
</dbReference>
<dbReference type="GO" id="GO:0005524">
    <property type="term" value="F:ATP binding"/>
    <property type="evidence" value="ECO:0007669"/>
    <property type="project" value="UniProtKB-KW"/>
</dbReference>
<name>A0A830HEJ1_9CHLO</name>
<proteinExistence type="inferred from homology"/>
<evidence type="ECO:0000313" key="13">
    <source>
        <dbReference type="EMBL" id="GHP05435.1"/>
    </source>
</evidence>